<dbReference type="Proteomes" id="UP000297452">
    <property type="component" value="Unassembled WGS sequence"/>
</dbReference>
<name>A0A4Z1HRP9_9HELO</name>
<gene>
    <name evidence="2" type="ORF">BOTNAR_0518g00040</name>
</gene>
<protein>
    <submittedName>
        <fullName evidence="2">Uncharacterized protein</fullName>
    </submittedName>
</protein>
<comment type="caution">
    <text evidence="2">The sequence shown here is derived from an EMBL/GenBank/DDBJ whole genome shotgun (WGS) entry which is preliminary data.</text>
</comment>
<dbReference type="EMBL" id="PQXJ01000518">
    <property type="protein sequence ID" value="TGO47557.1"/>
    <property type="molecule type" value="Genomic_DNA"/>
</dbReference>
<reference evidence="2 3" key="1">
    <citation type="submission" date="2017-12" db="EMBL/GenBank/DDBJ databases">
        <title>Comparative genomics of Botrytis spp.</title>
        <authorList>
            <person name="Valero-Jimenez C.A."/>
            <person name="Tapia P."/>
            <person name="Veloso J."/>
            <person name="Silva-Moreno E."/>
            <person name="Staats M."/>
            <person name="Valdes J.H."/>
            <person name="Van Kan J.A.L."/>
        </authorList>
    </citation>
    <scope>NUCLEOTIDE SEQUENCE [LARGE SCALE GENOMIC DNA]</scope>
    <source>
        <strain evidence="2 3">MUCL2120</strain>
    </source>
</reference>
<evidence type="ECO:0000256" key="1">
    <source>
        <dbReference type="SAM" id="MobiDB-lite"/>
    </source>
</evidence>
<sequence>MSQDLSASLVNHPVMISDELRSNPHHYLSDLDATTDTKEQEATTAKMNLESSITQTLDNVSVSAPDPQELNAPDVHS</sequence>
<evidence type="ECO:0000313" key="3">
    <source>
        <dbReference type="Proteomes" id="UP000297452"/>
    </source>
</evidence>
<dbReference type="AlphaFoldDB" id="A0A4Z1HRP9"/>
<keyword evidence="3" id="KW-1185">Reference proteome</keyword>
<evidence type="ECO:0000313" key="2">
    <source>
        <dbReference type="EMBL" id="TGO47557.1"/>
    </source>
</evidence>
<feature type="region of interest" description="Disordered" evidence="1">
    <location>
        <begin position="56"/>
        <end position="77"/>
    </location>
</feature>
<organism evidence="2 3">
    <name type="scientific">Botryotinia narcissicola</name>
    <dbReference type="NCBI Taxonomy" id="278944"/>
    <lineage>
        <taxon>Eukaryota</taxon>
        <taxon>Fungi</taxon>
        <taxon>Dikarya</taxon>
        <taxon>Ascomycota</taxon>
        <taxon>Pezizomycotina</taxon>
        <taxon>Leotiomycetes</taxon>
        <taxon>Helotiales</taxon>
        <taxon>Sclerotiniaceae</taxon>
        <taxon>Botryotinia</taxon>
    </lineage>
</organism>
<accession>A0A4Z1HRP9</accession>
<proteinExistence type="predicted"/>
<dbReference type="STRING" id="278944.A0A4Z1HRP9"/>